<name>A0ABR3V059_9PEZI</name>
<dbReference type="Proteomes" id="UP001586593">
    <property type="component" value="Unassembled WGS sequence"/>
</dbReference>
<proteinExistence type="predicted"/>
<sequence>MAPACRVVDALAQRALEVREAGGAAAEAHARAQVVAARRARVLARLLLVPLVLARLDAAVGLRRLAVSVCVLSIAVGNAAAVAVAVAAAATTAGDAYLEGYAVAHAEVGHVAAHGDYLAGSLVALREWLADLDVAIGVVCVVVHVRAAEGRAADRDLNLVCRRGWQRLRDLFQYTASRQ</sequence>
<protein>
    <submittedName>
        <fullName evidence="1">Uncharacterized protein</fullName>
    </submittedName>
</protein>
<reference evidence="1 2" key="1">
    <citation type="journal article" date="2024" name="Commun. Biol.">
        <title>Comparative genomic analysis of thermophilic fungi reveals convergent evolutionary adaptations and gene losses.</title>
        <authorList>
            <person name="Steindorff A.S."/>
            <person name="Aguilar-Pontes M.V."/>
            <person name="Robinson A.J."/>
            <person name="Andreopoulos B."/>
            <person name="LaButti K."/>
            <person name="Kuo A."/>
            <person name="Mondo S."/>
            <person name="Riley R."/>
            <person name="Otillar R."/>
            <person name="Haridas S."/>
            <person name="Lipzen A."/>
            <person name="Grimwood J."/>
            <person name="Schmutz J."/>
            <person name="Clum A."/>
            <person name="Reid I.D."/>
            <person name="Moisan M.C."/>
            <person name="Butler G."/>
            <person name="Nguyen T.T.M."/>
            <person name="Dewar K."/>
            <person name="Conant G."/>
            <person name="Drula E."/>
            <person name="Henrissat B."/>
            <person name="Hansel C."/>
            <person name="Singer S."/>
            <person name="Hutchinson M.I."/>
            <person name="de Vries R.P."/>
            <person name="Natvig D.O."/>
            <person name="Powell A.J."/>
            <person name="Tsang A."/>
            <person name="Grigoriev I.V."/>
        </authorList>
    </citation>
    <scope>NUCLEOTIDE SEQUENCE [LARGE SCALE GENOMIC DNA]</scope>
    <source>
        <strain evidence="1 2">ATCC 24622</strain>
    </source>
</reference>
<comment type="caution">
    <text evidence="1">The sequence shown here is derived from an EMBL/GenBank/DDBJ whole genome shotgun (WGS) entry which is preliminary data.</text>
</comment>
<gene>
    <name evidence="1" type="ORF">VTK73DRAFT_5985</name>
</gene>
<keyword evidence="2" id="KW-1185">Reference proteome</keyword>
<evidence type="ECO:0000313" key="2">
    <source>
        <dbReference type="Proteomes" id="UP001586593"/>
    </source>
</evidence>
<organism evidence="1 2">
    <name type="scientific">Phialemonium thermophilum</name>
    <dbReference type="NCBI Taxonomy" id="223376"/>
    <lineage>
        <taxon>Eukaryota</taxon>
        <taxon>Fungi</taxon>
        <taxon>Dikarya</taxon>
        <taxon>Ascomycota</taxon>
        <taxon>Pezizomycotina</taxon>
        <taxon>Sordariomycetes</taxon>
        <taxon>Sordariomycetidae</taxon>
        <taxon>Cephalothecales</taxon>
        <taxon>Cephalothecaceae</taxon>
        <taxon>Phialemonium</taxon>
    </lineage>
</organism>
<accession>A0ABR3V059</accession>
<evidence type="ECO:0000313" key="1">
    <source>
        <dbReference type="EMBL" id="KAL1835220.1"/>
    </source>
</evidence>
<dbReference type="EMBL" id="JAZHXJ010003363">
    <property type="protein sequence ID" value="KAL1835220.1"/>
    <property type="molecule type" value="Genomic_DNA"/>
</dbReference>